<gene>
    <name evidence="2" type="ORF">QYF61_008772</name>
    <name evidence="3" type="ORF">QYF61_008773</name>
</gene>
<dbReference type="InterPro" id="IPR036691">
    <property type="entry name" value="Endo/exonu/phosph_ase_sf"/>
</dbReference>
<comment type="caution">
    <text evidence="3">The sequence shown here is derived from an EMBL/GenBank/DDBJ whole genome shotgun (WGS) entry which is preliminary data.</text>
</comment>
<dbReference type="PANTHER" id="PTHR33395">
    <property type="entry name" value="TRANSCRIPTASE, PUTATIVE-RELATED-RELATED"/>
    <property type="match status" value="1"/>
</dbReference>
<dbReference type="GO" id="GO:0003824">
    <property type="term" value="F:catalytic activity"/>
    <property type="evidence" value="ECO:0007669"/>
    <property type="project" value="InterPro"/>
</dbReference>
<accession>A0AAN7NGB1</accession>
<dbReference type="Pfam" id="PF03372">
    <property type="entry name" value="Exo_endo_phos"/>
    <property type="match status" value="1"/>
</dbReference>
<evidence type="ECO:0000313" key="3">
    <source>
        <dbReference type="EMBL" id="KAK4810801.1"/>
    </source>
</evidence>
<evidence type="ECO:0000259" key="1">
    <source>
        <dbReference type="Pfam" id="PF03372"/>
    </source>
</evidence>
<evidence type="ECO:0000313" key="4">
    <source>
        <dbReference type="Proteomes" id="UP001333110"/>
    </source>
</evidence>
<feature type="domain" description="Endonuclease/exonuclease/phosphatase" evidence="1">
    <location>
        <begin position="392"/>
        <end position="524"/>
    </location>
</feature>
<dbReference type="Gene3D" id="3.60.10.10">
    <property type="entry name" value="Endonuclease/exonuclease/phosphatase"/>
    <property type="match status" value="1"/>
</dbReference>
<dbReference type="EMBL" id="JAUNZN010000018">
    <property type="protein sequence ID" value="KAK4810801.1"/>
    <property type="molecule type" value="Genomic_DNA"/>
</dbReference>
<name>A0AAN7NGB1_MYCAM</name>
<dbReference type="InterPro" id="IPR005135">
    <property type="entry name" value="Endo/exonuclease/phosphatase"/>
</dbReference>
<keyword evidence="4" id="KW-1185">Reference proteome</keyword>
<dbReference type="EMBL" id="JAUNZN010000018">
    <property type="protein sequence ID" value="KAK4810800.1"/>
    <property type="molecule type" value="Genomic_DNA"/>
</dbReference>
<dbReference type="GO" id="GO:0007508">
    <property type="term" value="P:larval heart development"/>
    <property type="evidence" value="ECO:0007669"/>
    <property type="project" value="TreeGrafter"/>
</dbReference>
<dbReference type="GO" id="GO:0061343">
    <property type="term" value="P:cell adhesion involved in heart morphogenesis"/>
    <property type="evidence" value="ECO:0007669"/>
    <property type="project" value="TreeGrafter"/>
</dbReference>
<dbReference type="PANTHER" id="PTHR33395:SF22">
    <property type="entry name" value="REVERSE TRANSCRIPTASE DOMAIN-CONTAINING PROTEIN"/>
    <property type="match status" value="1"/>
</dbReference>
<protein>
    <recommendedName>
        <fullName evidence="1">Endonuclease/exonuclease/phosphatase domain-containing protein</fullName>
    </recommendedName>
</protein>
<proteinExistence type="predicted"/>
<dbReference type="GO" id="GO:0031012">
    <property type="term" value="C:extracellular matrix"/>
    <property type="evidence" value="ECO:0007669"/>
    <property type="project" value="TreeGrafter"/>
</dbReference>
<reference evidence="3 4" key="1">
    <citation type="journal article" date="2023" name="J. Hered.">
        <title>Chromosome-level genome of the wood stork (Mycteria americana) provides insight into avian chromosome evolution.</title>
        <authorList>
            <person name="Flamio R. Jr."/>
            <person name="Ramstad K.M."/>
        </authorList>
    </citation>
    <scope>NUCLEOTIDE SEQUENCE [LARGE SCALE GENOMIC DNA]</scope>
    <source>
        <strain evidence="3">JAX WOST 10</strain>
    </source>
</reference>
<dbReference type="AlphaFoldDB" id="A0AAN7NGB1"/>
<dbReference type="Proteomes" id="UP001333110">
    <property type="component" value="Unassembled WGS sequence"/>
</dbReference>
<dbReference type="SUPFAM" id="SSF56219">
    <property type="entry name" value="DNase I-like"/>
    <property type="match status" value="1"/>
</dbReference>
<evidence type="ECO:0000313" key="2">
    <source>
        <dbReference type="EMBL" id="KAK4810800.1"/>
    </source>
</evidence>
<organism evidence="3 4">
    <name type="scientific">Mycteria americana</name>
    <name type="common">Wood stork</name>
    <dbReference type="NCBI Taxonomy" id="33587"/>
    <lineage>
        <taxon>Eukaryota</taxon>
        <taxon>Metazoa</taxon>
        <taxon>Chordata</taxon>
        <taxon>Craniata</taxon>
        <taxon>Vertebrata</taxon>
        <taxon>Euteleostomi</taxon>
        <taxon>Archelosauria</taxon>
        <taxon>Archosauria</taxon>
        <taxon>Dinosauria</taxon>
        <taxon>Saurischia</taxon>
        <taxon>Theropoda</taxon>
        <taxon>Coelurosauria</taxon>
        <taxon>Aves</taxon>
        <taxon>Neognathae</taxon>
        <taxon>Neoaves</taxon>
        <taxon>Aequornithes</taxon>
        <taxon>Ciconiiformes</taxon>
        <taxon>Ciconiidae</taxon>
        <taxon>Mycteria</taxon>
    </lineage>
</organism>
<sequence length="561" mass="62738">MGYRLLCLTRDTLPEDEPMEHQHYVNFILTFDYYNTTNDGPCDSRSPGLEGCDWGSDKLPADFELAWDLLLQLNAHKSMGPDGIHPRVLKELADVIARPLSVIYQRSWESGEVPVDWKLANVIPIFKKGQRDYPAEMDPLGPWAEGVGGGPRPKELMSQTLWGLEALFAWRARGGGERKRDVESASEDARFRVLPDLTMYGQRSHRVYLRKGLATARETPRDHPPPPAPAQKIENFLEQEPSRQFVKFVRLWNSPVNKVAGQTVLLSHCRDSTDHAALPSRDRLLSGEGDKTRLARDKPVGGTPIFEGRCASEVLRSAVSVEVGDGDPCGIKDERVVDALETTEVPENSHIGIRASPPKNVAGSIAQQKSIYTNARSMGNKQEEPEAIVQLDSYDIVAITETWWDDSHKWSAAMDGYKLFRRDRQGRRGGGVALYVRDGFDCLELDDGDERVECLWVRVRGKGNKADITVGVCYGPPNQDEEADEIFYKQLGEVSRSLALVLVGDFNSPGVCWKYNTAERKQSRRFLECVADNFLTQLVSEPTREGAPPGPVVCEQRRTCG</sequence>